<dbReference type="Proteomes" id="UP000253647">
    <property type="component" value="Unassembled WGS sequence"/>
</dbReference>
<dbReference type="SUPFAM" id="SSF53335">
    <property type="entry name" value="S-adenosyl-L-methionine-dependent methyltransferases"/>
    <property type="match status" value="1"/>
</dbReference>
<gene>
    <name evidence="1" type="ORF">DET61_12317</name>
</gene>
<protein>
    <submittedName>
        <fullName evidence="1">Three-Cys-motif partner protein</fullName>
    </submittedName>
</protein>
<organism evidence="1 2">
    <name type="scientific">Marinobacter nauticus</name>
    <name type="common">Marinobacter hydrocarbonoclasticus</name>
    <name type="synonym">Marinobacter aquaeolei</name>
    <dbReference type="NCBI Taxonomy" id="2743"/>
    <lineage>
        <taxon>Bacteria</taxon>
        <taxon>Pseudomonadati</taxon>
        <taxon>Pseudomonadota</taxon>
        <taxon>Gammaproteobacteria</taxon>
        <taxon>Pseudomonadales</taxon>
        <taxon>Marinobacteraceae</taxon>
        <taxon>Marinobacter</taxon>
    </lineage>
</organism>
<dbReference type="RefSeq" id="WP_114435498.1">
    <property type="nucleotide sequence ID" value="NZ_QPJI01000023.1"/>
</dbReference>
<accession>A0A368X489</accession>
<reference evidence="1 2" key="1">
    <citation type="submission" date="2018-07" db="EMBL/GenBank/DDBJ databases">
        <title>Freshwater and sediment microbial communities from various areas in North America, analyzing microbe dynamics in response to fracking.</title>
        <authorList>
            <person name="Lamendella R."/>
        </authorList>
    </citation>
    <scope>NUCLEOTIDE SEQUENCE [LARGE SCALE GENOMIC DNA]</scope>
    <source>
        <strain evidence="1 2">105B</strain>
    </source>
</reference>
<dbReference type="NCBIfam" id="TIGR04474">
    <property type="entry name" value="tcm_partner"/>
    <property type="match status" value="1"/>
</dbReference>
<dbReference type="InterPro" id="IPR031009">
    <property type="entry name" value="Tcm_partner"/>
</dbReference>
<dbReference type="AlphaFoldDB" id="A0A368X489"/>
<evidence type="ECO:0000313" key="1">
    <source>
        <dbReference type="EMBL" id="RCW62615.1"/>
    </source>
</evidence>
<dbReference type="EMBL" id="QPJI01000023">
    <property type="protein sequence ID" value="RCW62615.1"/>
    <property type="molecule type" value="Genomic_DNA"/>
</dbReference>
<sequence length="291" mass="33417">MTKHKFGGPWTRLKLAILRDYLGFFTRALGKTPFNLYYADAFAGTGKQSFDDESGQGAFFEHEDMEGSARIALNIEPAFDGYYFNDLAKPHYEALKELLKEYPEKEPITRITNLDGNDFVKQFCASLRSNDRAILFIDPYNTELNWETLTYVAGSNRIDLWLLFPISALLRMTPTDSERLDPALVKTIDRLLGTDKWQEALYKPKPEPVHDDLFGEVENEGMERLNVQEVSDFVKSRLEEQFAYVAKPATLYNNGRPLFLFMFAVSNSSRTAQKLAEKVSTQILRKHQNAR</sequence>
<dbReference type="InterPro" id="IPR029063">
    <property type="entry name" value="SAM-dependent_MTases_sf"/>
</dbReference>
<evidence type="ECO:0000313" key="2">
    <source>
        <dbReference type="Proteomes" id="UP000253647"/>
    </source>
</evidence>
<comment type="caution">
    <text evidence="1">The sequence shown here is derived from an EMBL/GenBank/DDBJ whole genome shotgun (WGS) entry which is preliminary data.</text>
</comment>
<name>A0A368X489_MARNT</name>
<proteinExistence type="predicted"/>